<dbReference type="EMBL" id="CM042052">
    <property type="protein sequence ID" value="KAI3720335.1"/>
    <property type="molecule type" value="Genomic_DNA"/>
</dbReference>
<reference evidence="1 2" key="2">
    <citation type="journal article" date="2022" name="Mol. Ecol. Resour.">
        <title>The genomes of chicory, endive, great burdock and yacon provide insights into Asteraceae paleo-polyploidization history and plant inulin production.</title>
        <authorList>
            <person name="Fan W."/>
            <person name="Wang S."/>
            <person name="Wang H."/>
            <person name="Wang A."/>
            <person name="Jiang F."/>
            <person name="Liu H."/>
            <person name="Zhao H."/>
            <person name="Xu D."/>
            <person name="Zhang Y."/>
        </authorList>
    </citation>
    <scope>NUCLEOTIDE SEQUENCE [LARGE SCALE GENOMIC DNA]</scope>
    <source>
        <strain evidence="2">cv. Niubang</strain>
    </source>
</reference>
<sequence length="68" mass="8506">MGRLKLAPTHRPLTAQRLTELRRRHHHHHHQLDLLFETTERSIPYRSYRRRILQVDFWEILFCFCELE</sequence>
<comment type="caution">
    <text evidence="1">The sequence shown here is derived from an EMBL/GenBank/DDBJ whole genome shotgun (WGS) entry which is preliminary data.</text>
</comment>
<evidence type="ECO:0000313" key="2">
    <source>
        <dbReference type="Proteomes" id="UP001055879"/>
    </source>
</evidence>
<accession>A0ACB9BDQ4</accession>
<evidence type="ECO:0000313" key="1">
    <source>
        <dbReference type="EMBL" id="KAI3720335.1"/>
    </source>
</evidence>
<reference evidence="2" key="1">
    <citation type="journal article" date="2022" name="Mol. Ecol. Resour.">
        <title>The genomes of chicory, endive, great burdock and yacon provide insights into Asteraceae palaeo-polyploidization history and plant inulin production.</title>
        <authorList>
            <person name="Fan W."/>
            <person name="Wang S."/>
            <person name="Wang H."/>
            <person name="Wang A."/>
            <person name="Jiang F."/>
            <person name="Liu H."/>
            <person name="Zhao H."/>
            <person name="Xu D."/>
            <person name="Zhang Y."/>
        </authorList>
    </citation>
    <scope>NUCLEOTIDE SEQUENCE [LARGE SCALE GENOMIC DNA]</scope>
    <source>
        <strain evidence="2">cv. Niubang</strain>
    </source>
</reference>
<proteinExistence type="predicted"/>
<name>A0ACB9BDQ4_ARCLA</name>
<keyword evidence="2" id="KW-1185">Reference proteome</keyword>
<gene>
    <name evidence="1" type="ORF">L6452_21251</name>
</gene>
<organism evidence="1 2">
    <name type="scientific">Arctium lappa</name>
    <name type="common">Greater burdock</name>
    <name type="synonym">Lappa major</name>
    <dbReference type="NCBI Taxonomy" id="4217"/>
    <lineage>
        <taxon>Eukaryota</taxon>
        <taxon>Viridiplantae</taxon>
        <taxon>Streptophyta</taxon>
        <taxon>Embryophyta</taxon>
        <taxon>Tracheophyta</taxon>
        <taxon>Spermatophyta</taxon>
        <taxon>Magnoliopsida</taxon>
        <taxon>eudicotyledons</taxon>
        <taxon>Gunneridae</taxon>
        <taxon>Pentapetalae</taxon>
        <taxon>asterids</taxon>
        <taxon>campanulids</taxon>
        <taxon>Asterales</taxon>
        <taxon>Asteraceae</taxon>
        <taxon>Carduoideae</taxon>
        <taxon>Cardueae</taxon>
        <taxon>Arctiinae</taxon>
        <taxon>Arctium</taxon>
    </lineage>
</organism>
<protein>
    <submittedName>
        <fullName evidence="1">Uncharacterized protein</fullName>
    </submittedName>
</protein>
<dbReference type="Proteomes" id="UP001055879">
    <property type="component" value="Linkage Group LG06"/>
</dbReference>